<dbReference type="GO" id="GO:0005385">
    <property type="term" value="F:zinc ion transmembrane transporter activity"/>
    <property type="evidence" value="ECO:0007669"/>
    <property type="project" value="InterPro"/>
</dbReference>
<feature type="transmembrane region" description="Helical" evidence="8">
    <location>
        <begin position="260"/>
        <end position="282"/>
    </location>
</feature>
<feature type="transmembrane region" description="Helical" evidence="8">
    <location>
        <begin position="638"/>
        <end position="656"/>
    </location>
</feature>
<dbReference type="NCBIfam" id="TIGR01297">
    <property type="entry name" value="CDF"/>
    <property type="match status" value="1"/>
</dbReference>
<feature type="transmembrane region" description="Helical" evidence="8">
    <location>
        <begin position="606"/>
        <end position="632"/>
    </location>
</feature>
<protein>
    <submittedName>
        <fullName evidence="10">Putative zinc transporter msc2</fullName>
    </submittedName>
</protein>
<keyword evidence="4 8" id="KW-0812">Transmembrane</keyword>
<evidence type="ECO:0000256" key="3">
    <source>
        <dbReference type="ARBA" id="ARBA00022448"/>
    </source>
</evidence>
<feature type="transmembrane region" description="Helical" evidence="8">
    <location>
        <begin position="329"/>
        <end position="348"/>
    </location>
</feature>
<dbReference type="OrthoDB" id="78669at2759"/>
<gene>
    <name evidence="10" type="primary">MSC2</name>
    <name evidence="10" type="ORF">EIP91_010803</name>
</gene>
<comment type="similarity">
    <text evidence="2">Belongs to the cation diffusion facilitator (CDF) transporter (TC 2.A.4) family. SLC30A subfamily.</text>
</comment>
<dbReference type="Pfam" id="PF01545">
    <property type="entry name" value="Cation_efflux"/>
    <property type="match status" value="2"/>
</dbReference>
<dbReference type="InterPro" id="IPR002524">
    <property type="entry name" value="Cation_efflux"/>
</dbReference>
<dbReference type="GO" id="GO:0016020">
    <property type="term" value="C:membrane"/>
    <property type="evidence" value="ECO:0007669"/>
    <property type="project" value="UniProtKB-SubCell"/>
</dbReference>
<evidence type="ECO:0000256" key="7">
    <source>
        <dbReference type="ARBA" id="ARBA00023136"/>
    </source>
</evidence>
<dbReference type="AlphaFoldDB" id="A0A4R0RMK1"/>
<dbReference type="STRING" id="92696.A0A4R0RMK1"/>
<feature type="transmembrane region" description="Helical" evidence="8">
    <location>
        <begin position="84"/>
        <end position="105"/>
    </location>
</feature>
<keyword evidence="3" id="KW-0813">Transport</keyword>
<dbReference type="PANTHER" id="PTHR45755:SF4">
    <property type="entry name" value="ZINC TRANSPORTER 7"/>
    <property type="match status" value="1"/>
</dbReference>
<evidence type="ECO:0000256" key="1">
    <source>
        <dbReference type="ARBA" id="ARBA00004141"/>
    </source>
</evidence>
<name>A0A4R0RMK1_9APHY</name>
<sequence length="708" mass="77756">MDSHRRSTVAVNHDDGSLISPHLAPQLLSNLLFVTAAQLGGFGAFASQYDIHMVLSRAMLGGSAMCALWLVGNGQLRRLRSIDWSMAAFASLLLYLKNILLLYALSRTRSISMTMLLRYAPLAMDSLLRSQSKSRLLLLCSALFIPFILDILSPTSDAAFIWTTYTSLAAQLVLSGLYEYTRNNVTANSLAGTSLHTAVSTVGATACTLLASIPGMTMGWPVAVTGSTYLYFSTAVLLVSTTFHYPMSSKELAARSKVPYAVPLGLLVVLAFAGSSGLPSIADGVTAVCLFFSIQRTVPTSGEAPYGAIMRTVRSYLNSILANAESRKIFYFLVLNMCYMLVQMLYGIWTNSLGLISDAIHMAFDCMAIGVGLVASVMARWPPNERYTYGYSRIETLSGFSNGIFLILISVFIVFEAIQRMFIVPTRDEHESASAGEFNWTSGESIRDVRDGWTCSSCGGILTRMVTATAPQVTILYLLPTRMMITRIATRTTIHLPLIIRIRMTSRTLMIPDILMITATLMTTPIRMKQDMHIRTDERHPSNPSISVTKATTPLAIKKFDFDIGDTPLTPSYHFEHDDHLEHFHGQQQHPPQHEHEGHSHNMRGVFLHVLADTLGSVGVIISTLLIQFYGWTGFDPIASLFIAILIAASVVPLIVDTGKVLLLDIGGEARSIQLSVREIEQMQGVKLKSAMFWPNNDSSSVGSVHIK</sequence>
<keyword evidence="7 8" id="KW-0472">Membrane</keyword>
<comment type="subcellular location">
    <subcellularLocation>
        <location evidence="1">Membrane</location>
        <topology evidence="1">Multi-pass membrane protein</topology>
    </subcellularLocation>
</comment>
<dbReference type="EMBL" id="RWJN01000067">
    <property type="protein sequence ID" value="TCD68402.1"/>
    <property type="molecule type" value="Genomic_DNA"/>
</dbReference>
<accession>A0A4R0RMK1</accession>
<feature type="transmembrane region" description="Helical" evidence="8">
    <location>
        <begin position="219"/>
        <end position="239"/>
    </location>
</feature>
<evidence type="ECO:0000256" key="8">
    <source>
        <dbReference type="SAM" id="Phobius"/>
    </source>
</evidence>
<feature type="domain" description="Cation efflux protein transmembrane" evidence="9">
    <location>
        <begin position="329"/>
        <end position="429"/>
    </location>
</feature>
<dbReference type="Gene3D" id="1.20.1510.10">
    <property type="entry name" value="Cation efflux protein transmembrane domain"/>
    <property type="match status" value="2"/>
</dbReference>
<feature type="transmembrane region" description="Helical" evidence="8">
    <location>
        <begin position="399"/>
        <end position="418"/>
    </location>
</feature>
<dbReference type="PANTHER" id="PTHR45755">
    <property type="match status" value="1"/>
</dbReference>
<dbReference type="InterPro" id="IPR058533">
    <property type="entry name" value="Cation_efflux_TM"/>
</dbReference>
<dbReference type="SUPFAM" id="SSF161111">
    <property type="entry name" value="Cation efflux protein transmembrane domain-like"/>
    <property type="match status" value="1"/>
</dbReference>
<evidence type="ECO:0000313" key="10">
    <source>
        <dbReference type="EMBL" id="TCD68402.1"/>
    </source>
</evidence>
<evidence type="ECO:0000259" key="9">
    <source>
        <dbReference type="Pfam" id="PF01545"/>
    </source>
</evidence>
<dbReference type="GO" id="GO:0031410">
    <property type="term" value="C:cytoplasmic vesicle"/>
    <property type="evidence" value="ECO:0007669"/>
    <property type="project" value="TreeGrafter"/>
</dbReference>
<feature type="transmembrane region" description="Helical" evidence="8">
    <location>
        <begin position="190"/>
        <end position="213"/>
    </location>
</feature>
<dbReference type="GO" id="GO:1904257">
    <property type="term" value="P:zinc ion import into Golgi lumen"/>
    <property type="evidence" value="ECO:0007669"/>
    <property type="project" value="TreeGrafter"/>
</dbReference>
<feature type="transmembrane region" description="Helical" evidence="8">
    <location>
        <begin position="136"/>
        <end position="153"/>
    </location>
</feature>
<keyword evidence="11" id="KW-1185">Reference proteome</keyword>
<evidence type="ECO:0000256" key="4">
    <source>
        <dbReference type="ARBA" id="ARBA00022692"/>
    </source>
</evidence>
<dbReference type="GO" id="GO:0006882">
    <property type="term" value="P:intracellular zinc ion homeostasis"/>
    <property type="evidence" value="ECO:0007669"/>
    <property type="project" value="InterPro"/>
</dbReference>
<comment type="caution">
    <text evidence="10">The sequence shown here is derived from an EMBL/GenBank/DDBJ whole genome shotgun (WGS) entry which is preliminary data.</text>
</comment>
<reference evidence="10 11" key="1">
    <citation type="submission" date="2018-11" db="EMBL/GenBank/DDBJ databases">
        <title>Genome assembly of Steccherinum ochraceum LE-BIN_3174, the white-rot fungus of the Steccherinaceae family (The Residual Polyporoid clade, Polyporales, Basidiomycota).</title>
        <authorList>
            <person name="Fedorova T.V."/>
            <person name="Glazunova O.A."/>
            <person name="Landesman E.O."/>
            <person name="Moiseenko K.V."/>
            <person name="Psurtseva N.V."/>
            <person name="Savinova O.S."/>
            <person name="Shakhova N.V."/>
            <person name="Tyazhelova T.V."/>
            <person name="Vasina D.V."/>
        </authorList>
    </citation>
    <scope>NUCLEOTIDE SEQUENCE [LARGE SCALE GENOMIC DNA]</scope>
    <source>
        <strain evidence="10 11">LE-BIN_3174</strain>
    </source>
</reference>
<dbReference type="Proteomes" id="UP000292702">
    <property type="component" value="Unassembled WGS sequence"/>
</dbReference>
<evidence type="ECO:0000256" key="6">
    <source>
        <dbReference type="ARBA" id="ARBA00023065"/>
    </source>
</evidence>
<evidence type="ECO:0000256" key="2">
    <source>
        <dbReference type="ARBA" id="ARBA00008873"/>
    </source>
</evidence>
<keyword evidence="5 8" id="KW-1133">Transmembrane helix</keyword>
<keyword evidence="6" id="KW-0406">Ion transport</keyword>
<feature type="domain" description="Cation efflux protein transmembrane" evidence="9">
    <location>
        <begin position="594"/>
        <end position="663"/>
    </location>
</feature>
<feature type="transmembrane region" description="Helical" evidence="8">
    <location>
        <begin position="360"/>
        <end position="379"/>
    </location>
</feature>
<organism evidence="10 11">
    <name type="scientific">Steccherinum ochraceum</name>
    <dbReference type="NCBI Taxonomy" id="92696"/>
    <lineage>
        <taxon>Eukaryota</taxon>
        <taxon>Fungi</taxon>
        <taxon>Dikarya</taxon>
        <taxon>Basidiomycota</taxon>
        <taxon>Agaricomycotina</taxon>
        <taxon>Agaricomycetes</taxon>
        <taxon>Polyporales</taxon>
        <taxon>Steccherinaceae</taxon>
        <taxon>Steccherinum</taxon>
    </lineage>
</organism>
<dbReference type="InterPro" id="IPR045316">
    <property type="entry name" value="Msc2-like"/>
</dbReference>
<proteinExistence type="inferred from homology"/>
<feature type="transmembrane region" description="Helical" evidence="8">
    <location>
        <begin position="159"/>
        <end position="178"/>
    </location>
</feature>
<evidence type="ECO:0000313" key="11">
    <source>
        <dbReference type="Proteomes" id="UP000292702"/>
    </source>
</evidence>
<evidence type="ECO:0000256" key="5">
    <source>
        <dbReference type="ARBA" id="ARBA00022989"/>
    </source>
</evidence>
<feature type="transmembrane region" description="Helical" evidence="8">
    <location>
        <begin position="54"/>
        <end position="72"/>
    </location>
</feature>
<dbReference type="InterPro" id="IPR027469">
    <property type="entry name" value="Cation_efflux_TMD_sf"/>
</dbReference>
<dbReference type="GO" id="GO:0005794">
    <property type="term" value="C:Golgi apparatus"/>
    <property type="evidence" value="ECO:0007669"/>
    <property type="project" value="TreeGrafter"/>
</dbReference>